<comment type="caution">
    <text evidence="2">The sequence shown here is derived from an EMBL/GenBank/DDBJ whole genome shotgun (WGS) entry which is preliminary data.</text>
</comment>
<dbReference type="Proteomes" id="UP000604243">
    <property type="component" value="Unassembled WGS sequence"/>
</dbReference>
<organism evidence="2 3">
    <name type="scientific">Kushneria pakistanensis</name>
    <dbReference type="NCBI Taxonomy" id="1508770"/>
    <lineage>
        <taxon>Bacteria</taxon>
        <taxon>Pseudomonadati</taxon>
        <taxon>Pseudomonadota</taxon>
        <taxon>Gammaproteobacteria</taxon>
        <taxon>Oceanospirillales</taxon>
        <taxon>Halomonadaceae</taxon>
        <taxon>Kushneria</taxon>
    </lineage>
</organism>
<feature type="region of interest" description="Disordered" evidence="1">
    <location>
        <begin position="1"/>
        <end position="21"/>
    </location>
</feature>
<evidence type="ECO:0000313" key="2">
    <source>
        <dbReference type="EMBL" id="GHC23541.1"/>
    </source>
</evidence>
<keyword evidence="3" id="KW-1185">Reference proteome</keyword>
<proteinExistence type="predicted"/>
<reference evidence="3" key="1">
    <citation type="journal article" date="2019" name="Int. J. Syst. Evol. Microbiol.">
        <title>The Global Catalogue of Microorganisms (GCM) 10K type strain sequencing project: providing services to taxonomists for standard genome sequencing and annotation.</title>
        <authorList>
            <consortium name="The Broad Institute Genomics Platform"/>
            <consortium name="The Broad Institute Genome Sequencing Center for Infectious Disease"/>
            <person name="Wu L."/>
            <person name="Ma J."/>
        </authorList>
    </citation>
    <scope>NUCLEOTIDE SEQUENCE [LARGE SCALE GENOMIC DNA]</scope>
    <source>
        <strain evidence="3">KCTC 42082</strain>
    </source>
</reference>
<sequence length="112" mass="12872">MDSTRASQQHGGVRLSKDKPMSAPFITDSLLLRCRREQRVQHERNRQSFDPAAINDRKELSLLVEQALANGQDYAAIVREHQSIHLTEDDLVMLIGPEQALRDRIERFGQLH</sequence>
<protein>
    <submittedName>
        <fullName evidence="2">Uncharacterized protein</fullName>
    </submittedName>
</protein>
<dbReference type="EMBL" id="BMZM01000002">
    <property type="protein sequence ID" value="GHC23541.1"/>
    <property type="molecule type" value="Genomic_DNA"/>
</dbReference>
<name>A0ABQ3FGL3_9GAMM</name>
<accession>A0ABQ3FGL3</accession>
<evidence type="ECO:0000313" key="3">
    <source>
        <dbReference type="Proteomes" id="UP000604243"/>
    </source>
</evidence>
<feature type="compositionally biased region" description="Polar residues" evidence="1">
    <location>
        <begin position="1"/>
        <end position="10"/>
    </location>
</feature>
<gene>
    <name evidence="2" type="ORF">GCM10010082_14790</name>
</gene>
<evidence type="ECO:0000256" key="1">
    <source>
        <dbReference type="SAM" id="MobiDB-lite"/>
    </source>
</evidence>